<name>A0A0F9DUI1_9ZZZZ</name>
<organism evidence="1">
    <name type="scientific">marine sediment metagenome</name>
    <dbReference type="NCBI Taxonomy" id="412755"/>
    <lineage>
        <taxon>unclassified sequences</taxon>
        <taxon>metagenomes</taxon>
        <taxon>ecological metagenomes</taxon>
    </lineage>
</organism>
<reference evidence="1" key="1">
    <citation type="journal article" date="2015" name="Nature">
        <title>Complex archaea that bridge the gap between prokaryotes and eukaryotes.</title>
        <authorList>
            <person name="Spang A."/>
            <person name="Saw J.H."/>
            <person name="Jorgensen S.L."/>
            <person name="Zaremba-Niedzwiedzka K."/>
            <person name="Martijn J."/>
            <person name="Lind A.E."/>
            <person name="van Eijk R."/>
            <person name="Schleper C."/>
            <person name="Guy L."/>
            <person name="Ettema T.J."/>
        </authorList>
    </citation>
    <scope>NUCLEOTIDE SEQUENCE</scope>
</reference>
<gene>
    <name evidence="1" type="ORF">LCGC14_2504580</name>
</gene>
<comment type="caution">
    <text evidence="1">The sequence shown here is derived from an EMBL/GenBank/DDBJ whole genome shotgun (WGS) entry which is preliminary data.</text>
</comment>
<dbReference type="AlphaFoldDB" id="A0A0F9DUI1"/>
<dbReference type="EMBL" id="LAZR01040028">
    <property type="protein sequence ID" value="KKL15543.1"/>
    <property type="molecule type" value="Genomic_DNA"/>
</dbReference>
<evidence type="ECO:0000313" key="1">
    <source>
        <dbReference type="EMBL" id="KKL15543.1"/>
    </source>
</evidence>
<accession>A0A0F9DUI1</accession>
<protein>
    <submittedName>
        <fullName evidence="1">Uncharacterized protein</fullName>
    </submittedName>
</protein>
<feature type="non-terminal residue" evidence="1">
    <location>
        <position position="1"/>
    </location>
</feature>
<sequence length="22" mass="2558">IHVGKYLGIREVLNFERTIGDK</sequence>
<proteinExistence type="predicted"/>